<dbReference type="PANTHER" id="PTHR23115">
    <property type="entry name" value="TRANSLATION FACTOR"/>
    <property type="match status" value="1"/>
</dbReference>
<keyword evidence="4" id="KW-0547">Nucleotide-binding</keyword>
<evidence type="ECO:0000256" key="9">
    <source>
        <dbReference type="ARBA" id="ARBA00049117"/>
    </source>
</evidence>
<dbReference type="SUPFAM" id="SSF52540">
    <property type="entry name" value="P-loop containing nucleoside triphosphate hydrolases"/>
    <property type="match status" value="1"/>
</dbReference>
<dbReference type="InterPro" id="IPR000795">
    <property type="entry name" value="T_Tr_GTP-bd_dom"/>
</dbReference>
<dbReference type="SUPFAM" id="SSF50465">
    <property type="entry name" value="EF-Tu/eEF-1alpha/eIF2-gamma C-terminal domain"/>
    <property type="match status" value="1"/>
</dbReference>
<accession>A0A9P7VEM6</accession>
<dbReference type="Pfam" id="PF22594">
    <property type="entry name" value="GTP-eEF1A_C"/>
    <property type="match status" value="1"/>
</dbReference>
<keyword evidence="6" id="KW-0810">Translation regulation</keyword>
<dbReference type="GO" id="GO:0006417">
    <property type="term" value="P:regulation of translation"/>
    <property type="evidence" value="ECO:0007669"/>
    <property type="project" value="UniProtKB-KW"/>
</dbReference>
<dbReference type="GO" id="GO:0005525">
    <property type="term" value="F:GTP binding"/>
    <property type="evidence" value="ECO:0007669"/>
    <property type="project" value="UniProtKB-KW"/>
</dbReference>
<comment type="catalytic activity">
    <reaction evidence="9">
        <text>GTP + H2O = GDP + phosphate + H(+)</text>
        <dbReference type="Rhea" id="RHEA:19669"/>
        <dbReference type="ChEBI" id="CHEBI:15377"/>
        <dbReference type="ChEBI" id="CHEBI:15378"/>
        <dbReference type="ChEBI" id="CHEBI:37565"/>
        <dbReference type="ChEBI" id="CHEBI:43474"/>
        <dbReference type="ChEBI" id="CHEBI:58189"/>
    </reaction>
    <physiologicalReaction direction="left-to-right" evidence="9">
        <dbReference type="Rhea" id="RHEA:19670"/>
    </physiologicalReaction>
</comment>
<dbReference type="InterPro" id="IPR015033">
    <property type="entry name" value="HBS1-like_N"/>
</dbReference>
<evidence type="ECO:0000256" key="8">
    <source>
        <dbReference type="ARBA" id="ARBA00023134"/>
    </source>
</evidence>
<proteinExistence type="inferred from homology"/>
<evidence type="ECO:0000256" key="1">
    <source>
        <dbReference type="ARBA" id="ARBA00004496"/>
    </source>
</evidence>
<dbReference type="InterPro" id="IPR050100">
    <property type="entry name" value="TRAFAC_GTPase_members"/>
</dbReference>
<dbReference type="OrthoDB" id="342024at2759"/>
<keyword evidence="3" id="KW-0963">Cytoplasm</keyword>
<evidence type="ECO:0000256" key="12">
    <source>
        <dbReference type="SAM" id="MobiDB-lite"/>
    </source>
</evidence>
<dbReference type="Proteomes" id="UP000790833">
    <property type="component" value="Unassembled WGS sequence"/>
</dbReference>
<dbReference type="InterPro" id="IPR054696">
    <property type="entry name" value="GTP-eEF1A_C"/>
</dbReference>
<reference evidence="14" key="1">
    <citation type="submission" date="2021-03" db="EMBL/GenBank/DDBJ databases">
        <authorList>
            <person name="Palmer J.M."/>
        </authorList>
    </citation>
    <scope>NUCLEOTIDE SEQUENCE</scope>
    <source>
        <strain evidence="14">ARV_011</strain>
    </source>
</reference>
<dbReference type="InterPro" id="IPR027417">
    <property type="entry name" value="P-loop_NTPase"/>
</dbReference>
<comment type="subcellular location">
    <subcellularLocation>
        <location evidence="1">Cytoplasm</location>
    </subcellularLocation>
</comment>
<dbReference type="PROSITE" id="PS00301">
    <property type="entry name" value="G_TR_1"/>
    <property type="match status" value="1"/>
</dbReference>
<dbReference type="GO" id="GO:0005737">
    <property type="term" value="C:cytoplasm"/>
    <property type="evidence" value="ECO:0007669"/>
    <property type="project" value="UniProtKB-SubCell"/>
</dbReference>
<keyword evidence="8" id="KW-0342">GTP-binding</keyword>
<evidence type="ECO:0000256" key="10">
    <source>
        <dbReference type="ARBA" id="ARBA00063537"/>
    </source>
</evidence>
<gene>
    <name evidence="14" type="primary">HBS1</name>
    <name evidence="14" type="ORF">KQ657_000051</name>
</gene>
<feature type="region of interest" description="Disordered" evidence="12">
    <location>
        <begin position="1"/>
        <end position="27"/>
    </location>
</feature>
<dbReference type="GO" id="GO:0006412">
    <property type="term" value="P:translation"/>
    <property type="evidence" value="ECO:0007669"/>
    <property type="project" value="UniProtKB-KW"/>
</dbReference>
<dbReference type="Pfam" id="PF00009">
    <property type="entry name" value="GTP_EFTU"/>
    <property type="match status" value="1"/>
</dbReference>
<comment type="similarity">
    <text evidence="2">Belongs to the TRAFAC class translation factor GTPase superfamily. Classic translation factor GTPase family. EF-Tu/EF-1A subfamily.</text>
</comment>
<dbReference type="Gene3D" id="3.40.50.300">
    <property type="entry name" value="P-loop containing nucleotide triphosphate hydrolases"/>
    <property type="match status" value="1"/>
</dbReference>
<keyword evidence="7" id="KW-0648">Protein biosynthesis</keyword>
<dbReference type="Gene3D" id="2.40.30.10">
    <property type="entry name" value="Translation factors"/>
    <property type="match status" value="2"/>
</dbReference>
<dbReference type="InterPro" id="IPR009001">
    <property type="entry name" value="Transl_elong_EF1A/Init_IF2_C"/>
</dbReference>
<evidence type="ECO:0000256" key="5">
    <source>
        <dbReference type="ARBA" id="ARBA00022801"/>
    </source>
</evidence>
<evidence type="ECO:0000256" key="3">
    <source>
        <dbReference type="ARBA" id="ARBA00022490"/>
    </source>
</evidence>
<evidence type="ECO:0000256" key="2">
    <source>
        <dbReference type="ARBA" id="ARBA00007249"/>
    </source>
</evidence>
<name>A0A9P7VEM6_9ASCO</name>
<keyword evidence="15" id="KW-1185">Reference proteome</keyword>
<evidence type="ECO:0000313" key="15">
    <source>
        <dbReference type="Proteomes" id="UP000790833"/>
    </source>
</evidence>
<evidence type="ECO:0000256" key="4">
    <source>
        <dbReference type="ARBA" id="ARBA00022741"/>
    </source>
</evidence>
<dbReference type="CDD" id="cd01883">
    <property type="entry name" value="EF1_alpha"/>
    <property type="match status" value="1"/>
</dbReference>
<dbReference type="EMBL" id="JAHMUF010000001">
    <property type="protein sequence ID" value="KAG7196043.1"/>
    <property type="molecule type" value="Genomic_DNA"/>
</dbReference>
<dbReference type="InterPro" id="IPR031157">
    <property type="entry name" value="G_TR_CS"/>
</dbReference>
<dbReference type="FunFam" id="3.40.50.300:FF:000204">
    <property type="entry name" value="Translation elongation factor Tu"/>
    <property type="match status" value="1"/>
</dbReference>
<dbReference type="FunFam" id="2.40.30.10:FF:000070">
    <property type="entry name" value="Translation elongation factor EF-1 subunit"/>
    <property type="match status" value="1"/>
</dbReference>
<feature type="domain" description="Tr-type G" evidence="13">
    <location>
        <begin position="367"/>
        <end position="593"/>
    </location>
</feature>
<dbReference type="SUPFAM" id="SSF50447">
    <property type="entry name" value="Translation proteins"/>
    <property type="match status" value="1"/>
</dbReference>
<evidence type="ECO:0000313" key="14">
    <source>
        <dbReference type="EMBL" id="KAG7196043.1"/>
    </source>
</evidence>
<dbReference type="Pfam" id="PF08938">
    <property type="entry name" value="HBS1_N"/>
    <property type="match status" value="1"/>
</dbReference>
<evidence type="ECO:0000256" key="11">
    <source>
        <dbReference type="ARBA" id="ARBA00074866"/>
    </source>
</evidence>
<dbReference type="GeneID" id="66113425"/>
<dbReference type="GO" id="GO:0003924">
    <property type="term" value="F:GTPase activity"/>
    <property type="evidence" value="ECO:0007669"/>
    <property type="project" value="InterPro"/>
</dbReference>
<organism evidence="14 15">
    <name type="scientific">Scheffersomyces spartinae</name>
    <dbReference type="NCBI Taxonomy" id="45513"/>
    <lineage>
        <taxon>Eukaryota</taxon>
        <taxon>Fungi</taxon>
        <taxon>Dikarya</taxon>
        <taxon>Ascomycota</taxon>
        <taxon>Saccharomycotina</taxon>
        <taxon>Pichiomycetes</taxon>
        <taxon>Debaryomycetaceae</taxon>
        <taxon>Scheffersomyces</taxon>
    </lineage>
</organism>
<comment type="subunit">
    <text evidence="10">Component of the Dom34-Hbs1 complex, also named Pelota-HBS1L complex, composed of dom34 and hbs1.</text>
</comment>
<evidence type="ECO:0000256" key="7">
    <source>
        <dbReference type="ARBA" id="ARBA00022917"/>
    </source>
</evidence>
<dbReference type="GO" id="GO:1990533">
    <property type="term" value="C:Dom34-Hbs1 complex"/>
    <property type="evidence" value="ECO:0007669"/>
    <property type="project" value="UniProtKB-ARBA"/>
</dbReference>
<dbReference type="PROSITE" id="PS51722">
    <property type="entry name" value="G_TR_2"/>
    <property type="match status" value="1"/>
</dbReference>
<dbReference type="AlphaFoldDB" id="A0A9P7VEM6"/>
<protein>
    <recommendedName>
        <fullName evidence="11">Elongation factor 1 alpha-like protein</fullName>
    </recommendedName>
</protein>
<dbReference type="PRINTS" id="PR00315">
    <property type="entry name" value="ELONGATNFCT"/>
</dbReference>
<dbReference type="RefSeq" id="XP_043051588.1">
    <property type="nucleotide sequence ID" value="XM_043190911.1"/>
</dbReference>
<evidence type="ECO:0000256" key="6">
    <source>
        <dbReference type="ARBA" id="ARBA00022845"/>
    </source>
</evidence>
<comment type="caution">
    <text evidence="14">The sequence shown here is derived from an EMBL/GenBank/DDBJ whole genome shotgun (WGS) entry which is preliminary data.</text>
</comment>
<keyword evidence="5" id="KW-0378">Hydrolase</keyword>
<evidence type="ECO:0000259" key="13">
    <source>
        <dbReference type="PROSITE" id="PS51722"/>
    </source>
</evidence>
<sequence>MANYDNDDLADYDVSDEEFNEDNLNDEDYDKLYRMLPSLKSSLSSYNNEIPESELKETFPSNPKSGSSGSSKLVALAQLRPLHPNTNASPGAVQTASSRSLSSLSKLMLARKNGSQMSSSFPASIPSGVGVGVRLGLEPGSKSADILLKLRSKKATGTPQNDGISTKPKLVLGKGVSLGKFTLKKPQVKPVLTHESDIESLTEKCTKSSSVSVLSPPELTRIQSPWNEIKTKIHLDGSKLLLTTNSIIPIAPLISRKRKSLSQMERESQLKRHFSQLLYPLTNLEINVETIAKAKTNFSRPSPDDKILQAQNDVFNKDMKNLKISKPVEAAATAAAGTKDKHPPKPTKPFKKIDLVSELSSNKKLTKPHKSFVVIGHIDAGKSTLMGRLLFDLGVVDAKTVNKLVREAEKSGKGSFALAWIMDQTSEERSRGVTVDICATSFDTTTTRFTAIDAPGHKDFVPQMISGVSQADLALLVIDSINGEFEAGFFMDGQTKEHTLLARSLGIEKICVVVNKMDKENWSQDRFEEIKTQLLDFLTGSEVGFSSEQVDFVPISGLTGVNVVKNDHAVKAFDWYQGPTLVNYLESVGLTSVAIDKDTISKLSEEDFNLAINDIFEVSSSEFGVTGKVSRGLIQTGETVMVSPTKDYLQIQKMLIDNEPVDVAISGEIATMHFKLNQLANKSIDELVVGDLISKVDSPISSVKKFTCDVDLFNMSKPLLVGTPFVLFRNNRQVPARISEIIEIKGSKKKKKHLVSKQQALVVIEVNDDRLLPITKYSDNKVLGRIVIRREGSTIGAGLVTEI</sequence>
<dbReference type="InterPro" id="IPR009000">
    <property type="entry name" value="Transl_B-barrel_sf"/>
</dbReference>